<sequence>MDIYKIVKGNSFDLFIKLQKAYISKNKQMLEDIDVAAISNLEVHLTDAFGECVAKMPFVQSGKNNSEVEPSDICVKFPPFLEEGLYGITIRGKYNGNDICSIEHRLFRIVERNGKSHIPLGIVEGEMGGMYNAKYWIELNNQNDTDVDDTNVYLESSPSVIAYDGTEHTIKLSWQFRKNGIDAIPDNIKIIDGSNVIEPKTTDTSVNVSRSQVGSYAFHIIVTLNGKIYKATAFVTIGAKTMYGASSLSDANELDLSVLNGSNTSLVNQTITVTTTDENDVVWFISDTPLQFIQGNIEADFHETIIGALYYYNSDPLIAGDNTYTIKAK</sequence>
<evidence type="ECO:0000313" key="1">
    <source>
        <dbReference type="EMBL" id="MCE4121642.1"/>
    </source>
</evidence>
<protein>
    <submittedName>
        <fullName evidence="1">Uncharacterized protein</fullName>
    </submittedName>
</protein>
<proteinExistence type="predicted"/>
<organism evidence="1 2">
    <name type="scientific">Segatella copri</name>
    <dbReference type="NCBI Taxonomy" id="165179"/>
    <lineage>
        <taxon>Bacteria</taxon>
        <taxon>Pseudomonadati</taxon>
        <taxon>Bacteroidota</taxon>
        <taxon>Bacteroidia</taxon>
        <taxon>Bacteroidales</taxon>
        <taxon>Prevotellaceae</taxon>
        <taxon>Segatella</taxon>
    </lineage>
</organism>
<gene>
    <name evidence="1" type="ORF">LYY06_05080</name>
</gene>
<accession>A0AAW4YEK3</accession>
<name>A0AAW4YEK3_9BACT</name>
<dbReference type="AlphaFoldDB" id="A0AAW4YEK3"/>
<reference evidence="1" key="1">
    <citation type="submission" date="2021-12" db="EMBL/GenBank/DDBJ databases">
        <authorList>
            <person name="Lv X."/>
        </authorList>
    </citation>
    <scope>NUCLEOTIDE SEQUENCE</scope>
    <source>
        <strain evidence="1">HF2106</strain>
    </source>
</reference>
<dbReference type="Proteomes" id="UP001200307">
    <property type="component" value="Unassembled WGS sequence"/>
</dbReference>
<comment type="caution">
    <text evidence="1">The sequence shown here is derived from an EMBL/GenBank/DDBJ whole genome shotgun (WGS) entry which is preliminary data.</text>
</comment>
<dbReference type="RefSeq" id="WP_233338879.1">
    <property type="nucleotide sequence ID" value="NZ_JAJTVO010000006.1"/>
</dbReference>
<evidence type="ECO:0000313" key="2">
    <source>
        <dbReference type="Proteomes" id="UP001200307"/>
    </source>
</evidence>
<dbReference type="EMBL" id="JAJTVO010000006">
    <property type="protein sequence ID" value="MCE4121642.1"/>
    <property type="molecule type" value="Genomic_DNA"/>
</dbReference>